<evidence type="ECO:0000256" key="1">
    <source>
        <dbReference type="SAM" id="Phobius"/>
    </source>
</evidence>
<keyword evidence="1" id="KW-0472">Membrane</keyword>
<dbReference type="RefSeq" id="WP_105245726.1">
    <property type="nucleotide sequence ID" value="NZ_PSZM01000002.1"/>
</dbReference>
<evidence type="ECO:0000313" key="3">
    <source>
        <dbReference type="Proteomes" id="UP000238042"/>
    </source>
</evidence>
<feature type="transmembrane region" description="Helical" evidence="1">
    <location>
        <begin position="152"/>
        <end position="175"/>
    </location>
</feature>
<gene>
    <name evidence="2" type="ORF">C4S77_02090</name>
</gene>
<keyword evidence="1" id="KW-1133">Transmembrane helix</keyword>
<reference evidence="2 3" key="1">
    <citation type="submission" date="2018-02" db="EMBL/GenBank/DDBJ databases">
        <title>Genome sequences of Apibacter spp., gut symbionts of Asian honey bees.</title>
        <authorList>
            <person name="Kwong W.K."/>
            <person name="Steele M.I."/>
            <person name="Moran N.A."/>
        </authorList>
    </citation>
    <scope>NUCLEOTIDE SEQUENCE [LARGE SCALE GENOMIC DNA]</scope>
    <source>
        <strain evidence="3">wkB301</strain>
    </source>
</reference>
<dbReference type="EMBL" id="PSZM01000002">
    <property type="protein sequence ID" value="PQL95027.1"/>
    <property type="molecule type" value="Genomic_DNA"/>
</dbReference>
<protein>
    <recommendedName>
        <fullName evidence="4">Protein BatD</fullName>
    </recommendedName>
</protein>
<keyword evidence="3" id="KW-1185">Reference proteome</keyword>
<accession>A0A2S8AFP1</accession>
<evidence type="ECO:0008006" key="4">
    <source>
        <dbReference type="Google" id="ProtNLM"/>
    </source>
</evidence>
<sequence>MKRKIVYIFSFLFLYTFAYSQELKCSISATKIKYGEPIILKLEVKGNKSDRIVFPYIKDTLTYHLELLNRKIDTLTHDKIRIYTDSISFSVYELGQFKVPPQKVIINSKEYFSPEYHITVDSMVIDSLKQPLYDIRPIITEPKTIKDYIEQYWMYMLAGLIFIIIFIIVIISYYLEKKGKGSWRKKNSDLGILAIKKINKLEKSNYLNRGLSKKYYSELIVILKDYMEFRWKFPASKLITEDLISYLINNKFINSEEEEALIVIFHSADLAKFAKSRPTVQETRIHTEMARKFINDTKMEFLNLKEKNEY</sequence>
<evidence type="ECO:0000313" key="2">
    <source>
        <dbReference type="EMBL" id="PQL95027.1"/>
    </source>
</evidence>
<comment type="caution">
    <text evidence="2">The sequence shown here is derived from an EMBL/GenBank/DDBJ whole genome shotgun (WGS) entry which is preliminary data.</text>
</comment>
<keyword evidence="1" id="KW-0812">Transmembrane</keyword>
<name>A0A2S8AFP1_9FLAO</name>
<proteinExistence type="predicted"/>
<dbReference type="AlphaFoldDB" id="A0A2S8AFP1"/>
<organism evidence="2 3">
    <name type="scientific">Apibacter adventoris</name>
    <dbReference type="NCBI Taxonomy" id="1679466"/>
    <lineage>
        <taxon>Bacteria</taxon>
        <taxon>Pseudomonadati</taxon>
        <taxon>Bacteroidota</taxon>
        <taxon>Flavobacteriia</taxon>
        <taxon>Flavobacteriales</taxon>
        <taxon>Weeksellaceae</taxon>
        <taxon>Apibacter</taxon>
    </lineage>
</organism>
<dbReference type="Proteomes" id="UP000238042">
    <property type="component" value="Unassembled WGS sequence"/>
</dbReference>
<dbReference type="OrthoDB" id="9807384at2"/>